<evidence type="ECO:0000313" key="3">
    <source>
        <dbReference type="Proteomes" id="UP000053060"/>
    </source>
</evidence>
<dbReference type="PANTHER" id="PTHR35535">
    <property type="entry name" value="HEAT SHOCK PROTEIN HSLJ"/>
    <property type="match status" value="1"/>
</dbReference>
<dbReference type="PANTHER" id="PTHR35535:SF1">
    <property type="entry name" value="HEAT SHOCK PROTEIN HSLJ"/>
    <property type="match status" value="1"/>
</dbReference>
<feature type="domain" description="DUF306" evidence="1">
    <location>
        <begin position="32"/>
        <end position="132"/>
    </location>
</feature>
<dbReference type="InterPro" id="IPR005184">
    <property type="entry name" value="DUF306_Meta_HslJ"/>
</dbReference>
<dbReference type="Proteomes" id="UP000053060">
    <property type="component" value="Unassembled WGS sequence"/>
</dbReference>
<comment type="caution">
    <text evidence="2">The sequence shown here is derived from an EMBL/GenBank/DDBJ whole genome shotgun (WGS) entry which is preliminary data.</text>
</comment>
<dbReference type="InterPro" id="IPR038670">
    <property type="entry name" value="HslJ-like_sf"/>
</dbReference>
<evidence type="ECO:0000313" key="2">
    <source>
        <dbReference type="EMBL" id="KSZ59287.1"/>
    </source>
</evidence>
<reference evidence="2 3" key="2">
    <citation type="journal article" date="2016" name="Genome Announc.">
        <title>Draft Genome Sequence of a Versatile Hydrocarbon-Degrading Bacterium, Rhodococcus pyridinivorans Strain KG-16, Collected from Oil Fields in India.</title>
        <authorList>
            <person name="Aggarwal R.K."/>
            <person name="Dawar C."/>
            <person name="Phanindranath R."/>
            <person name="Mutnuri L."/>
            <person name="Dayal A.M."/>
        </authorList>
    </citation>
    <scope>NUCLEOTIDE SEQUENCE [LARGE SCALE GENOMIC DNA]</scope>
    <source>
        <strain evidence="2 3">KG-16</strain>
    </source>
</reference>
<dbReference type="RefSeq" id="WP_037216043.1">
    <property type="nucleotide sequence ID" value="NZ_AZXY01000003.1"/>
</dbReference>
<proteinExistence type="predicted"/>
<keyword evidence="2" id="KW-0346">Stress response</keyword>
<gene>
    <name evidence="2" type="ORF">Z045_08090</name>
</gene>
<dbReference type="AlphaFoldDB" id="A0A0V9UMQ5"/>
<reference evidence="3" key="1">
    <citation type="submission" date="2015-01" db="EMBL/GenBank/DDBJ databases">
        <title>Draft genome sequence of Rhodococcus pyridinivorans strain KG-16, a hydrocarbon-degrading bacterium.</title>
        <authorList>
            <person name="Aggarwal R.K."/>
            <person name="Dawar C."/>
        </authorList>
    </citation>
    <scope>NUCLEOTIDE SEQUENCE [LARGE SCALE GENOMIC DNA]</scope>
    <source>
        <strain evidence="3">KG-16</strain>
    </source>
</reference>
<sequence>MPGAVRVVVVLALGALLSGCGMFGSSPSDPIGRRYVSTEVEGRPIPGGGPLQLSFPARERVAASAGCNRFTGTADLSGSRIRAGTLASTRMACPPPRDGADDWVRTLFAGTPRWTLDEEVLTLTTGAMTVTLTERTDGR</sequence>
<name>A0A0V9UMQ5_9NOCA</name>
<evidence type="ECO:0000259" key="1">
    <source>
        <dbReference type="Pfam" id="PF03724"/>
    </source>
</evidence>
<dbReference type="InterPro" id="IPR053147">
    <property type="entry name" value="Hsp_HslJ-like"/>
</dbReference>
<organism evidence="2 3">
    <name type="scientific">Rhodococcus pyridinivorans KG-16</name>
    <dbReference type="NCBI Taxonomy" id="1441730"/>
    <lineage>
        <taxon>Bacteria</taxon>
        <taxon>Bacillati</taxon>
        <taxon>Actinomycetota</taxon>
        <taxon>Actinomycetes</taxon>
        <taxon>Mycobacteriales</taxon>
        <taxon>Nocardiaceae</taxon>
        <taxon>Rhodococcus</taxon>
    </lineage>
</organism>
<dbReference type="EMBL" id="AZXY01000003">
    <property type="protein sequence ID" value="KSZ59287.1"/>
    <property type="molecule type" value="Genomic_DNA"/>
</dbReference>
<protein>
    <submittedName>
        <fullName evidence="2">Heat shock protein HslJ</fullName>
    </submittedName>
</protein>
<accession>A0A0V9UMQ5</accession>
<dbReference type="PROSITE" id="PS51257">
    <property type="entry name" value="PROKAR_LIPOPROTEIN"/>
    <property type="match status" value="1"/>
</dbReference>
<dbReference type="PATRIC" id="fig|1441730.3.peg.1691"/>
<dbReference type="Pfam" id="PF03724">
    <property type="entry name" value="META"/>
    <property type="match status" value="1"/>
</dbReference>
<dbReference type="Gene3D" id="2.40.128.270">
    <property type="match status" value="1"/>
</dbReference>